<reference evidence="3" key="1">
    <citation type="journal article" date="2019" name="Int. J. Syst. Evol. Microbiol.">
        <title>The Global Catalogue of Microorganisms (GCM) 10K type strain sequencing project: providing services to taxonomists for standard genome sequencing and annotation.</title>
        <authorList>
            <consortium name="The Broad Institute Genomics Platform"/>
            <consortium name="The Broad Institute Genome Sequencing Center for Infectious Disease"/>
            <person name="Wu L."/>
            <person name="Ma J."/>
        </authorList>
    </citation>
    <scope>NUCLEOTIDE SEQUENCE [LARGE SCALE GENOMIC DNA]</scope>
    <source>
        <strain evidence="3">CCUG 54939</strain>
    </source>
</reference>
<dbReference type="RefSeq" id="WP_377153125.1">
    <property type="nucleotide sequence ID" value="NZ_JBHSAF010000014.1"/>
</dbReference>
<dbReference type="EMBL" id="JBHSAF010000014">
    <property type="protein sequence ID" value="MFC3914348.1"/>
    <property type="molecule type" value="Genomic_DNA"/>
</dbReference>
<comment type="caution">
    <text evidence="2">The sequence shown here is derived from an EMBL/GenBank/DDBJ whole genome shotgun (WGS) entry which is preliminary data.</text>
</comment>
<protein>
    <submittedName>
        <fullName evidence="2">DNA-binding domain-containing protein</fullName>
    </submittedName>
</protein>
<dbReference type="Gene3D" id="1.10.150.690">
    <property type="entry name" value="DUF2063"/>
    <property type="match status" value="1"/>
</dbReference>
<feature type="domain" description="Putative DNA-binding" evidence="1">
    <location>
        <begin position="3"/>
        <end position="94"/>
    </location>
</feature>
<accession>A0ABV8CQF1</accession>
<sequence>MSWQQDFYQALTEADPVVPAGLRTWNGSDPAARLAVYRNNVLTALIEALAASFPVVEALVGVPFFRAMAHHFVSQHPPTSPLLAEYGADLPRFIRQFAPAAAVPYLADVAELEWRYIQAFHCADGRGIDAAALARVLEDERQLPARKLIFHPSLQCIHSSYAVLSIWAAHQSEHDGNHSQPVGQQLAQLSLESPEQGILIRTGLNVHLLALDIGSYRFISALQQGMTLGEAMMHVQLQDAGFDVTPGLQLLLQQQAVMGFSQPVTQGEPK</sequence>
<keyword evidence="3" id="KW-1185">Reference proteome</keyword>
<proteinExistence type="predicted"/>
<dbReference type="Proteomes" id="UP001595692">
    <property type="component" value="Unassembled WGS sequence"/>
</dbReference>
<evidence type="ECO:0000259" key="1">
    <source>
        <dbReference type="Pfam" id="PF09836"/>
    </source>
</evidence>
<evidence type="ECO:0000313" key="2">
    <source>
        <dbReference type="EMBL" id="MFC3914348.1"/>
    </source>
</evidence>
<dbReference type="Pfam" id="PF09836">
    <property type="entry name" value="DUF2063"/>
    <property type="match status" value="1"/>
</dbReference>
<name>A0ABV8CQF1_9GAMM</name>
<keyword evidence="2" id="KW-0238">DNA-binding</keyword>
<dbReference type="GO" id="GO:0003677">
    <property type="term" value="F:DNA binding"/>
    <property type="evidence" value="ECO:0007669"/>
    <property type="project" value="UniProtKB-KW"/>
</dbReference>
<organism evidence="2 3">
    <name type="scientific">Pseudaeromonas sharmana</name>
    <dbReference type="NCBI Taxonomy" id="328412"/>
    <lineage>
        <taxon>Bacteria</taxon>
        <taxon>Pseudomonadati</taxon>
        <taxon>Pseudomonadota</taxon>
        <taxon>Gammaproteobacteria</taxon>
        <taxon>Aeromonadales</taxon>
        <taxon>Aeromonadaceae</taxon>
        <taxon>Pseudaeromonas</taxon>
    </lineage>
</organism>
<gene>
    <name evidence="2" type="ORF">ACFOSS_12835</name>
</gene>
<dbReference type="InterPro" id="IPR018640">
    <property type="entry name" value="DUF2063"/>
</dbReference>
<evidence type="ECO:0000313" key="3">
    <source>
        <dbReference type="Proteomes" id="UP001595692"/>
    </source>
</evidence>
<dbReference type="InterPro" id="IPR044922">
    <property type="entry name" value="DUF2063_N_sf"/>
</dbReference>